<feature type="compositionally biased region" description="Acidic residues" evidence="1">
    <location>
        <begin position="42"/>
        <end position="57"/>
    </location>
</feature>
<dbReference type="InterPro" id="IPR027417">
    <property type="entry name" value="P-loop_NTPase"/>
</dbReference>
<name>A0A1I1CEG9_9GAMM</name>
<dbReference type="RefSeq" id="WP_091014126.1">
    <property type="nucleotide sequence ID" value="NZ_FOKJ01000114.1"/>
</dbReference>
<dbReference type="Pfam" id="PF19993">
    <property type="entry name" value="DO-GTPase2"/>
    <property type="match status" value="1"/>
</dbReference>
<reference evidence="3 4" key="1">
    <citation type="submission" date="2016-10" db="EMBL/GenBank/DDBJ databases">
        <authorList>
            <person name="Varghese N."/>
            <person name="Submissions S."/>
        </authorList>
    </citation>
    <scope>NUCLEOTIDE SEQUENCE [LARGE SCALE GENOMIC DNA]</scope>
    <source>
        <strain evidence="3 4">DSM 282</strain>
    </source>
</reference>
<feature type="domain" description="Double-GTPase 2" evidence="2">
    <location>
        <begin position="87"/>
        <end position="315"/>
    </location>
</feature>
<keyword evidence="4" id="KW-1185">Reference proteome</keyword>
<organism evidence="3 4">
    <name type="scientific">Azotobacter beijerinckii</name>
    <dbReference type="NCBI Taxonomy" id="170623"/>
    <lineage>
        <taxon>Bacteria</taxon>
        <taxon>Pseudomonadati</taxon>
        <taxon>Pseudomonadota</taxon>
        <taxon>Gammaproteobacteria</taxon>
        <taxon>Pseudomonadales</taxon>
        <taxon>Pseudomonadaceae</taxon>
        <taxon>Azotobacter</taxon>
    </lineage>
</organism>
<feature type="region of interest" description="Disordered" evidence="1">
    <location>
        <begin position="42"/>
        <end position="64"/>
    </location>
</feature>
<gene>
    <name evidence="3" type="ORF">SAMN04244571_04258</name>
</gene>
<comment type="caution">
    <text evidence="3">The sequence shown here is derived from an EMBL/GenBank/DDBJ whole genome shotgun (WGS) entry which is preliminary data.</text>
</comment>
<proteinExistence type="predicted"/>
<evidence type="ECO:0000313" key="4">
    <source>
        <dbReference type="Proteomes" id="UP000198861"/>
    </source>
</evidence>
<sequence length="346" mass="36990">MADDDGDVMVCANPDCRVAQTGRCVEGFELKACPHYGHEAAEGDEADVVDENEDEPAEGGGESVNLRAADTLTPSAASGLLRAGEARVIAILGSSDSGKTSLIASLYDLFQEGPVAGIEFMRSQTLHAFEHTCHDARAASRRGEPHMNRTPLGEVRFYHLEIGGGAAGQGLALVLGDRAGEEYREASDDASIASAFSEVVRADSLTVLVDGERLLDAGARHNLRSEVILMLQALRDGDSLSSGSRLALVLTKLDTVQKSPHAERTARDFEALLADLRRLFGDVLSTVEPFRIAASPKTEVLARGTGVPELLLFWLGPAATPAQPTRQSPSFERAFARLMPLDEPEE</sequence>
<accession>A0A1I1CEG9</accession>
<evidence type="ECO:0000256" key="1">
    <source>
        <dbReference type="SAM" id="MobiDB-lite"/>
    </source>
</evidence>
<dbReference type="SUPFAM" id="SSF52540">
    <property type="entry name" value="P-loop containing nucleoside triphosphate hydrolases"/>
    <property type="match status" value="1"/>
</dbReference>
<protein>
    <recommendedName>
        <fullName evidence="2">Double-GTPase 2 domain-containing protein</fullName>
    </recommendedName>
</protein>
<dbReference type="Gene3D" id="3.40.50.300">
    <property type="entry name" value="P-loop containing nucleotide triphosphate hydrolases"/>
    <property type="match status" value="1"/>
</dbReference>
<dbReference type="EMBL" id="FOKJ01000114">
    <property type="protein sequence ID" value="SFB61061.1"/>
    <property type="molecule type" value="Genomic_DNA"/>
</dbReference>
<evidence type="ECO:0000313" key="3">
    <source>
        <dbReference type="EMBL" id="SFB61061.1"/>
    </source>
</evidence>
<dbReference type="Proteomes" id="UP000198861">
    <property type="component" value="Unassembled WGS sequence"/>
</dbReference>
<evidence type="ECO:0000259" key="2">
    <source>
        <dbReference type="Pfam" id="PF19993"/>
    </source>
</evidence>
<dbReference type="InterPro" id="IPR045528">
    <property type="entry name" value="DO-GTPase2"/>
</dbReference>